<keyword evidence="2" id="KW-1185">Reference proteome</keyword>
<dbReference type="AlphaFoldDB" id="A0A9N9HU35"/>
<protein>
    <submittedName>
        <fullName evidence="1">5084_t:CDS:1</fullName>
    </submittedName>
</protein>
<evidence type="ECO:0000313" key="2">
    <source>
        <dbReference type="Proteomes" id="UP000789375"/>
    </source>
</evidence>
<gene>
    <name evidence="1" type="ORF">FMOSSE_LOCUS14033</name>
</gene>
<evidence type="ECO:0000313" key="1">
    <source>
        <dbReference type="EMBL" id="CAG8705953.1"/>
    </source>
</evidence>
<name>A0A9N9HU35_FUNMO</name>
<comment type="caution">
    <text evidence="1">The sequence shown here is derived from an EMBL/GenBank/DDBJ whole genome shotgun (WGS) entry which is preliminary data.</text>
</comment>
<proteinExistence type="predicted"/>
<feature type="non-terminal residue" evidence="1">
    <location>
        <position position="41"/>
    </location>
</feature>
<feature type="non-terminal residue" evidence="1">
    <location>
        <position position="1"/>
    </location>
</feature>
<sequence length="41" mass="4253">LALSSELVVSVAAENNSLNDNAASSTLVAITLSNKNEDYTI</sequence>
<dbReference type="EMBL" id="CAJVPP010009616">
    <property type="protein sequence ID" value="CAG8705953.1"/>
    <property type="molecule type" value="Genomic_DNA"/>
</dbReference>
<organism evidence="1 2">
    <name type="scientific">Funneliformis mosseae</name>
    <name type="common">Endomycorrhizal fungus</name>
    <name type="synonym">Glomus mosseae</name>
    <dbReference type="NCBI Taxonomy" id="27381"/>
    <lineage>
        <taxon>Eukaryota</taxon>
        <taxon>Fungi</taxon>
        <taxon>Fungi incertae sedis</taxon>
        <taxon>Mucoromycota</taxon>
        <taxon>Glomeromycotina</taxon>
        <taxon>Glomeromycetes</taxon>
        <taxon>Glomerales</taxon>
        <taxon>Glomeraceae</taxon>
        <taxon>Funneliformis</taxon>
    </lineage>
</organism>
<dbReference type="Proteomes" id="UP000789375">
    <property type="component" value="Unassembled WGS sequence"/>
</dbReference>
<accession>A0A9N9HU35</accession>
<reference evidence="1" key="1">
    <citation type="submission" date="2021-06" db="EMBL/GenBank/DDBJ databases">
        <authorList>
            <person name="Kallberg Y."/>
            <person name="Tangrot J."/>
            <person name="Rosling A."/>
        </authorList>
    </citation>
    <scope>NUCLEOTIDE SEQUENCE</scope>
    <source>
        <strain evidence="1">87-6 pot B 2015</strain>
    </source>
</reference>